<proteinExistence type="predicted"/>
<gene>
    <name evidence="9" type="ORF">SPIROBIBN47_200014</name>
</gene>
<keyword evidence="3" id="KW-0997">Cell inner membrane</keyword>
<evidence type="ECO:0000256" key="4">
    <source>
        <dbReference type="ARBA" id="ARBA00022692"/>
    </source>
</evidence>
<feature type="transmembrane region" description="Helical" evidence="7">
    <location>
        <begin position="402"/>
        <end position="426"/>
    </location>
</feature>
<feature type="transmembrane region" description="Helical" evidence="7">
    <location>
        <begin position="83"/>
        <end position="102"/>
    </location>
</feature>
<dbReference type="InterPro" id="IPR004681">
    <property type="entry name" value="TRAP_DctM"/>
</dbReference>
<dbReference type="NCBIfam" id="TIGR00786">
    <property type="entry name" value="dctM"/>
    <property type="match status" value="1"/>
</dbReference>
<feature type="transmembrane region" description="Helical" evidence="7">
    <location>
        <begin position="108"/>
        <end position="131"/>
    </location>
</feature>
<evidence type="ECO:0000313" key="9">
    <source>
        <dbReference type="EMBL" id="SLM11542.1"/>
    </source>
</evidence>
<evidence type="ECO:0000256" key="5">
    <source>
        <dbReference type="ARBA" id="ARBA00022989"/>
    </source>
</evidence>
<dbReference type="GO" id="GO:0005886">
    <property type="term" value="C:plasma membrane"/>
    <property type="evidence" value="ECO:0007669"/>
    <property type="project" value="UniProtKB-SubCell"/>
</dbReference>
<evidence type="ECO:0000259" key="8">
    <source>
        <dbReference type="Pfam" id="PF06808"/>
    </source>
</evidence>
<dbReference type="GO" id="GO:0022857">
    <property type="term" value="F:transmembrane transporter activity"/>
    <property type="evidence" value="ECO:0007669"/>
    <property type="project" value="TreeGrafter"/>
</dbReference>
<evidence type="ECO:0000256" key="6">
    <source>
        <dbReference type="ARBA" id="ARBA00023136"/>
    </source>
</evidence>
<dbReference type="PANTHER" id="PTHR33362:SF5">
    <property type="entry name" value="C4-DICARBOXYLATE TRAP TRANSPORTER LARGE PERMEASE PROTEIN DCTM"/>
    <property type="match status" value="1"/>
</dbReference>
<accession>A0A3P3XHR7</accession>
<feature type="transmembrane region" description="Helical" evidence="7">
    <location>
        <begin position="48"/>
        <end position="71"/>
    </location>
</feature>
<dbReference type="Pfam" id="PF06808">
    <property type="entry name" value="DctM"/>
    <property type="match status" value="1"/>
</dbReference>
<feature type="transmembrane region" description="Helical" evidence="7">
    <location>
        <begin position="143"/>
        <end position="166"/>
    </location>
</feature>
<feature type="transmembrane region" description="Helical" evidence="7">
    <location>
        <begin position="277"/>
        <end position="301"/>
    </location>
</feature>
<feature type="transmembrane region" description="Helical" evidence="7">
    <location>
        <begin position="178"/>
        <end position="198"/>
    </location>
</feature>
<keyword evidence="4 7" id="KW-0812">Transmembrane</keyword>
<dbReference type="AlphaFoldDB" id="A0A3P3XHR7"/>
<keyword evidence="6 7" id="KW-0472">Membrane</keyword>
<evidence type="ECO:0000256" key="7">
    <source>
        <dbReference type="SAM" id="Phobius"/>
    </source>
</evidence>
<keyword evidence="5 7" id="KW-1133">Transmembrane helix</keyword>
<reference evidence="9" key="1">
    <citation type="submission" date="2017-02" db="EMBL/GenBank/DDBJ databases">
        <authorList>
            <person name="Regsiter A."/>
            <person name="William W."/>
        </authorList>
    </citation>
    <scope>NUCLEOTIDE SEQUENCE</scope>
    <source>
        <strain evidence="9">Bib</strain>
    </source>
</reference>
<dbReference type="InterPro" id="IPR010656">
    <property type="entry name" value="DctM"/>
</dbReference>
<sequence>MTLVLFGSVLVLLAVGAPIATAMAGSGLITILLSGLFNPENAINPVQAVQSFFSSIDSVALLAIPFFILAGDLMNKGGLAKRLVNFAGMFVGRITGGLGMTAVLSCMLFAAISGSGIATAAAIGGVMLAGFKDHSYPKSYATAIVASASPVGIIIPPSIAFILYGTLSKASVGSLYKVGFPSGILIIIALLVTTYLTAKKHKIPRPVRDLGNKSVKEVVIDTLVALGTPVIIVGGVFLGIFTPTESAIAAVIYSIIVGVFVFKEIKLKDLPSILMQSAISSAGIMIIIAAASLFAWVMIYLQIPQKAFEAVLSLGMNKYTLLFAVNITVLFAGMFLESSAIQVIIVPLLLPILEALHIDLVHFGIILTTNLAIGMVTPPFGLTLLTSSRVLGASLKDSIAEVWPFLLSLIVVLFIITYFPSVIMWVL</sequence>
<protein>
    <submittedName>
        <fullName evidence="9">TRAP transporter, DctM subunit</fullName>
    </submittedName>
</protein>
<comment type="subcellular location">
    <subcellularLocation>
        <location evidence="1">Cell inner membrane</location>
        <topology evidence="1">Multi-pass membrane protein</topology>
    </subcellularLocation>
</comment>
<name>A0A3P3XHR7_9SPIR</name>
<feature type="transmembrane region" description="Helical" evidence="7">
    <location>
        <begin position="360"/>
        <end position="382"/>
    </location>
</feature>
<organism evidence="9">
    <name type="scientific">uncultured spirochete</name>
    <dbReference type="NCBI Taxonomy" id="156406"/>
    <lineage>
        <taxon>Bacteria</taxon>
        <taxon>Pseudomonadati</taxon>
        <taxon>Spirochaetota</taxon>
        <taxon>Spirochaetia</taxon>
        <taxon>Spirochaetales</taxon>
        <taxon>environmental samples</taxon>
    </lineage>
</organism>
<evidence type="ECO:0000256" key="1">
    <source>
        <dbReference type="ARBA" id="ARBA00004429"/>
    </source>
</evidence>
<dbReference type="EMBL" id="FWDM01000013">
    <property type="protein sequence ID" value="SLM11542.1"/>
    <property type="molecule type" value="Genomic_DNA"/>
</dbReference>
<feature type="transmembrane region" description="Helical" evidence="7">
    <location>
        <begin position="321"/>
        <end position="353"/>
    </location>
</feature>
<feature type="transmembrane region" description="Helical" evidence="7">
    <location>
        <begin position="247"/>
        <end position="265"/>
    </location>
</feature>
<dbReference type="PANTHER" id="PTHR33362">
    <property type="entry name" value="SIALIC ACID TRAP TRANSPORTER PERMEASE PROTEIN SIAT-RELATED"/>
    <property type="match status" value="1"/>
</dbReference>
<keyword evidence="2" id="KW-1003">Cell membrane</keyword>
<evidence type="ECO:0000256" key="2">
    <source>
        <dbReference type="ARBA" id="ARBA00022475"/>
    </source>
</evidence>
<feature type="domain" description="TRAP C4-dicarboxylate transport system permease DctM subunit" evidence="8">
    <location>
        <begin position="6"/>
        <end position="421"/>
    </location>
</feature>
<feature type="transmembrane region" description="Helical" evidence="7">
    <location>
        <begin position="218"/>
        <end position="241"/>
    </location>
</feature>
<evidence type="ECO:0000256" key="3">
    <source>
        <dbReference type="ARBA" id="ARBA00022519"/>
    </source>
</evidence>
<dbReference type="PIRSF" id="PIRSF006066">
    <property type="entry name" value="HI0050"/>
    <property type="match status" value="1"/>
</dbReference>